<dbReference type="NCBIfam" id="NF000595">
    <property type="entry name" value="PRK00015.1-3"/>
    <property type="match status" value="1"/>
</dbReference>
<dbReference type="CDD" id="cd07182">
    <property type="entry name" value="RNase_HII_bacteria_HII_like"/>
    <property type="match status" value="1"/>
</dbReference>
<dbReference type="InterPro" id="IPR012337">
    <property type="entry name" value="RNaseH-like_sf"/>
</dbReference>
<feature type="binding site" evidence="14 15">
    <location>
        <position position="119"/>
    </location>
    <ligand>
        <name>a divalent metal cation</name>
        <dbReference type="ChEBI" id="CHEBI:60240"/>
    </ligand>
</feature>
<evidence type="ECO:0000256" key="13">
    <source>
        <dbReference type="ARBA" id="ARBA00023211"/>
    </source>
</evidence>
<dbReference type="PANTHER" id="PTHR10954">
    <property type="entry name" value="RIBONUCLEASE H2 SUBUNIT A"/>
    <property type="match status" value="1"/>
</dbReference>
<feature type="binding site" evidence="14 15">
    <location>
        <position position="22"/>
    </location>
    <ligand>
        <name>a divalent metal cation</name>
        <dbReference type="ChEBI" id="CHEBI:60240"/>
    </ligand>
</feature>
<evidence type="ECO:0000256" key="6">
    <source>
        <dbReference type="ARBA" id="ARBA00012180"/>
    </source>
</evidence>
<gene>
    <name evidence="14" type="primary">rnhB</name>
    <name evidence="18" type="ORF">AY555_00235</name>
</gene>
<evidence type="ECO:0000256" key="5">
    <source>
        <dbReference type="ARBA" id="ARBA00007383"/>
    </source>
</evidence>
<dbReference type="GO" id="GO:0004523">
    <property type="term" value="F:RNA-DNA hybrid ribonuclease activity"/>
    <property type="evidence" value="ECO:0007669"/>
    <property type="project" value="UniProtKB-UniRule"/>
</dbReference>
<proteinExistence type="inferred from homology"/>
<evidence type="ECO:0000256" key="8">
    <source>
        <dbReference type="ARBA" id="ARBA00022490"/>
    </source>
</evidence>
<comment type="cofactor">
    <cofactor evidence="14 15">
        <name>Mn(2+)</name>
        <dbReference type="ChEBI" id="CHEBI:29035"/>
    </cofactor>
    <cofactor evidence="14 15">
        <name>Mg(2+)</name>
        <dbReference type="ChEBI" id="CHEBI:18420"/>
    </cofactor>
    <text evidence="14 15">Manganese or magnesium. Binds 1 divalent metal ion per monomer in the absence of substrate. May bind a second metal ion after substrate binding.</text>
</comment>
<dbReference type="GO" id="GO:0030145">
    <property type="term" value="F:manganese ion binding"/>
    <property type="evidence" value="ECO:0007669"/>
    <property type="project" value="UniProtKB-UniRule"/>
</dbReference>
<dbReference type="InterPro" id="IPR024567">
    <property type="entry name" value="RNase_HII/HIII_dom"/>
</dbReference>
<dbReference type="GO" id="GO:0006298">
    <property type="term" value="P:mismatch repair"/>
    <property type="evidence" value="ECO:0007669"/>
    <property type="project" value="TreeGrafter"/>
</dbReference>
<dbReference type="PROSITE" id="PS51975">
    <property type="entry name" value="RNASE_H_2"/>
    <property type="match status" value="1"/>
</dbReference>
<keyword evidence="10 14" id="KW-0479">Metal-binding</keyword>
<dbReference type="Pfam" id="PF01351">
    <property type="entry name" value="RNase_HII"/>
    <property type="match status" value="1"/>
</dbReference>
<keyword evidence="19" id="KW-1185">Reference proteome</keyword>
<dbReference type="GO" id="GO:0003723">
    <property type="term" value="F:RNA binding"/>
    <property type="evidence" value="ECO:0007669"/>
    <property type="project" value="UniProtKB-UniRule"/>
</dbReference>
<accession>A0A143DAX3</accession>
<evidence type="ECO:0000256" key="4">
    <source>
        <dbReference type="ARBA" id="ARBA00004496"/>
    </source>
</evidence>
<evidence type="ECO:0000256" key="14">
    <source>
        <dbReference type="HAMAP-Rule" id="MF_00052"/>
    </source>
</evidence>
<comment type="similarity">
    <text evidence="5 14 16">Belongs to the RNase HII family.</text>
</comment>
<keyword evidence="13 14" id="KW-0464">Manganese</keyword>
<dbReference type="OrthoDB" id="9803420at2"/>
<keyword evidence="12 14" id="KW-0378">Hydrolase</keyword>
<evidence type="ECO:0000256" key="7">
    <source>
        <dbReference type="ARBA" id="ARBA00019179"/>
    </source>
</evidence>
<evidence type="ECO:0000256" key="10">
    <source>
        <dbReference type="ARBA" id="ARBA00022723"/>
    </source>
</evidence>
<dbReference type="GO" id="GO:0043137">
    <property type="term" value="P:DNA replication, removal of RNA primer"/>
    <property type="evidence" value="ECO:0007669"/>
    <property type="project" value="TreeGrafter"/>
</dbReference>
<dbReference type="InterPro" id="IPR036397">
    <property type="entry name" value="RNaseH_sf"/>
</dbReference>
<dbReference type="GO" id="GO:0005737">
    <property type="term" value="C:cytoplasm"/>
    <property type="evidence" value="ECO:0007669"/>
    <property type="project" value="UniProtKB-SubCell"/>
</dbReference>
<organism evidence="18 19">
    <name type="scientific">Haematospirillum jordaniae</name>
    <dbReference type="NCBI Taxonomy" id="1549855"/>
    <lineage>
        <taxon>Bacteria</taxon>
        <taxon>Pseudomonadati</taxon>
        <taxon>Pseudomonadota</taxon>
        <taxon>Alphaproteobacteria</taxon>
        <taxon>Rhodospirillales</taxon>
        <taxon>Novispirillaceae</taxon>
        <taxon>Haematospirillum</taxon>
    </lineage>
</organism>
<reference evidence="18 19" key="1">
    <citation type="submission" date="2016-02" db="EMBL/GenBank/DDBJ databases">
        <title>Complete Genome of H5569, the type strain of the newly described species Haematospirillium jordaniae.</title>
        <authorList>
            <person name="Nicholson A.C."/>
            <person name="Humrighouse B.W."/>
            <person name="Loparov V."/>
            <person name="McQuiston J.R."/>
        </authorList>
    </citation>
    <scope>NUCLEOTIDE SEQUENCE [LARGE SCALE GENOMIC DNA]</scope>
    <source>
        <strain evidence="18 19">H5569</strain>
    </source>
</reference>
<evidence type="ECO:0000256" key="2">
    <source>
        <dbReference type="ARBA" id="ARBA00001946"/>
    </source>
</evidence>
<dbReference type="GO" id="GO:0032299">
    <property type="term" value="C:ribonuclease H2 complex"/>
    <property type="evidence" value="ECO:0007669"/>
    <property type="project" value="TreeGrafter"/>
</dbReference>
<dbReference type="AlphaFoldDB" id="A0A143DAX3"/>
<protein>
    <recommendedName>
        <fullName evidence="7 14">Ribonuclease HII</fullName>
        <shortName evidence="14">RNase HII</shortName>
        <ecNumber evidence="6 14">3.1.26.4</ecNumber>
    </recommendedName>
</protein>
<dbReference type="InterPro" id="IPR022898">
    <property type="entry name" value="RNase_HII"/>
</dbReference>
<dbReference type="PANTHER" id="PTHR10954:SF18">
    <property type="entry name" value="RIBONUCLEASE HII"/>
    <property type="match status" value="1"/>
</dbReference>
<feature type="binding site" evidence="14 15">
    <location>
        <position position="23"/>
    </location>
    <ligand>
        <name>a divalent metal cation</name>
        <dbReference type="ChEBI" id="CHEBI:60240"/>
    </ligand>
</feature>
<dbReference type="RefSeq" id="WP_066131847.1">
    <property type="nucleotide sequence ID" value="NZ_CP014525.1"/>
</dbReference>
<name>A0A143DAX3_9PROT</name>
<comment type="subcellular location">
    <subcellularLocation>
        <location evidence="4 14">Cytoplasm</location>
    </subcellularLocation>
</comment>
<dbReference type="Gene3D" id="3.30.420.10">
    <property type="entry name" value="Ribonuclease H-like superfamily/Ribonuclease H"/>
    <property type="match status" value="1"/>
</dbReference>
<evidence type="ECO:0000313" key="19">
    <source>
        <dbReference type="Proteomes" id="UP000076066"/>
    </source>
</evidence>
<feature type="domain" description="RNase H type-2" evidence="17">
    <location>
        <begin position="16"/>
        <end position="209"/>
    </location>
</feature>
<dbReference type="EMBL" id="CP014525">
    <property type="protein sequence ID" value="AMW33854.1"/>
    <property type="molecule type" value="Genomic_DNA"/>
</dbReference>
<keyword evidence="11 14" id="KW-0255">Endonuclease</keyword>
<dbReference type="Proteomes" id="UP000076066">
    <property type="component" value="Chromosome"/>
</dbReference>
<dbReference type="STRING" id="1549855.AY555_00235"/>
<dbReference type="HAMAP" id="MF_00052_B">
    <property type="entry name" value="RNase_HII_B"/>
    <property type="match status" value="1"/>
</dbReference>
<evidence type="ECO:0000256" key="12">
    <source>
        <dbReference type="ARBA" id="ARBA00022801"/>
    </source>
</evidence>
<dbReference type="InterPro" id="IPR001352">
    <property type="entry name" value="RNase_HII/HIII"/>
</dbReference>
<dbReference type="GeneID" id="53315591"/>
<dbReference type="KEGG" id="hjo:AY555_00235"/>
<sequence length="209" mass="22098">MPDFYLENDARSRFGSNVAGVDEAGRGPLAGPVVAGAALLDPDLLPDALFHGLNDSKKLSASRRNALFSMLTSSPGVVVSVGIASVEEIDRINILRATHLAMERAVNGLGVCPDVALIDGNQAPKSFPCPVMCVVKGDSLSLSIAAASIMAKVTRDRMMEALSADFPAYGWNKNMGYGTVAHREAIIRHGPTPHHRRSFAGQGSLFEGV</sequence>
<keyword evidence="9 14" id="KW-0540">Nuclease</keyword>
<evidence type="ECO:0000256" key="11">
    <source>
        <dbReference type="ARBA" id="ARBA00022759"/>
    </source>
</evidence>
<evidence type="ECO:0000256" key="1">
    <source>
        <dbReference type="ARBA" id="ARBA00000077"/>
    </source>
</evidence>
<evidence type="ECO:0000256" key="15">
    <source>
        <dbReference type="PROSITE-ProRule" id="PRU01319"/>
    </source>
</evidence>
<keyword evidence="8 14" id="KW-0963">Cytoplasm</keyword>
<dbReference type="EC" id="3.1.26.4" evidence="6 14"/>
<evidence type="ECO:0000256" key="9">
    <source>
        <dbReference type="ARBA" id="ARBA00022722"/>
    </source>
</evidence>
<evidence type="ECO:0000256" key="16">
    <source>
        <dbReference type="RuleBase" id="RU003515"/>
    </source>
</evidence>
<comment type="cofactor">
    <cofactor evidence="2">
        <name>Mg(2+)</name>
        <dbReference type="ChEBI" id="CHEBI:18420"/>
    </cofactor>
</comment>
<evidence type="ECO:0000259" key="17">
    <source>
        <dbReference type="PROSITE" id="PS51975"/>
    </source>
</evidence>
<comment type="function">
    <text evidence="3 14 16">Endonuclease that specifically degrades the RNA of RNA-DNA hybrids.</text>
</comment>
<dbReference type="SUPFAM" id="SSF53098">
    <property type="entry name" value="Ribonuclease H-like"/>
    <property type="match status" value="1"/>
</dbReference>
<evidence type="ECO:0000256" key="3">
    <source>
        <dbReference type="ARBA" id="ARBA00004065"/>
    </source>
</evidence>
<evidence type="ECO:0000313" key="18">
    <source>
        <dbReference type="EMBL" id="AMW33854.1"/>
    </source>
</evidence>
<comment type="catalytic activity">
    <reaction evidence="1 14 15 16">
        <text>Endonucleolytic cleavage to 5'-phosphomonoester.</text>
        <dbReference type="EC" id="3.1.26.4"/>
    </reaction>
</comment>